<dbReference type="GO" id="GO:0004803">
    <property type="term" value="F:transposase activity"/>
    <property type="evidence" value="ECO:0007669"/>
    <property type="project" value="InterPro"/>
</dbReference>
<protein>
    <submittedName>
        <fullName evidence="7">Transposase and inactivated derivatives, TnpA family</fullName>
    </submittedName>
</protein>
<proteinExistence type="inferred from homology"/>
<keyword evidence="2" id="KW-0815">Transposition</keyword>
<dbReference type="InterPro" id="IPR002513">
    <property type="entry name" value="Tn3_Tnp_DDE_dom"/>
</dbReference>
<keyword evidence="3" id="KW-0238">DNA-binding</keyword>
<keyword evidence="4" id="KW-0233">DNA recombination</keyword>
<evidence type="ECO:0000256" key="3">
    <source>
        <dbReference type="ARBA" id="ARBA00023125"/>
    </source>
</evidence>
<dbReference type="GO" id="GO:0003677">
    <property type="term" value="F:DNA binding"/>
    <property type="evidence" value="ECO:0007669"/>
    <property type="project" value="UniProtKB-KW"/>
</dbReference>
<dbReference type="OrthoDB" id="3538665at2"/>
<evidence type="ECO:0000313" key="8">
    <source>
        <dbReference type="Proteomes" id="UP000184476"/>
    </source>
</evidence>
<evidence type="ECO:0000259" key="6">
    <source>
        <dbReference type="Pfam" id="PF13700"/>
    </source>
</evidence>
<dbReference type="RefSeq" id="WP_073150993.1">
    <property type="nucleotide sequence ID" value="NZ_FQVL01000001.1"/>
</dbReference>
<dbReference type="Proteomes" id="UP000184476">
    <property type="component" value="Unassembled WGS sequence"/>
</dbReference>
<name>A0A1M4T7M4_9BACL</name>
<keyword evidence="8" id="KW-1185">Reference proteome</keyword>
<dbReference type="NCBIfam" id="NF033527">
    <property type="entry name" value="transpos_Tn3"/>
    <property type="match status" value="1"/>
</dbReference>
<reference evidence="7 8" key="1">
    <citation type="submission" date="2016-11" db="EMBL/GenBank/DDBJ databases">
        <authorList>
            <person name="Jaros S."/>
            <person name="Januszkiewicz K."/>
            <person name="Wedrychowicz H."/>
        </authorList>
    </citation>
    <scope>NUCLEOTIDE SEQUENCE [LARGE SCALE GENOMIC DNA]</scope>
    <source>
        <strain evidence="7 8">DSM 44666</strain>
    </source>
</reference>
<evidence type="ECO:0000259" key="5">
    <source>
        <dbReference type="Pfam" id="PF01526"/>
    </source>
</evidence>
<evidence type="ECO:0000256" key="1">
    <source>
        <dbReference type="ARBA" id="ARBA00009402"/>
    </source>
</evidence>
<dbReference type="EMBL" id="FQVL01000001">
    <property type="protein sequence ID" value="SHE40489.1"/>
    <property type="molecule type" value="Genomic_DNA"/>
</dbReference>
<comment type="similarity">
    <text evidence="1">Belongs to the transposase 7 family.</text>
</comment>
<dbReference type="InterPro" id="IPR047653">
    <property type="entry name" value="Tn3-like_transpos"/>
</dbReference>
<gene>
    <name evidence="7" type="ORF">SAMN05444392_101349</name>
</gene>
<dbReference type="InterPro" id="IPR025296">
    <property type="entry name" value="DUF4158"/>
</dbReference>
<dbReference type="AlphaFoldDB" id="A0A1M4T7M4"/>
<dbReference type="Pfam" id="PF13700">
    <property type="entry name" value="DUF4158"/>
    <property type="match status" value="1"/>
</dbReference>
<dbReference type="Pfam" id="PF01526">
    <property type="entry name" value="DDE_Tnp_Tn3"/>
    <property type="match status" value="1"/>
</dbReference>
<feature type="domain" description="DUF4158" evidence="6">
    <location>
        <begin position="4"/>
        <end position="150"/>
    </location>
</feature>
<evidence type="ECO:0000256" key="2">
    <source>
        <dbReference type="ARBA" id="ARBA00022578"/>
    </source>
</evidence>
<dbReference type="GO" id="GO:0006313">
    <property type="term" value="P:DNA transposition"/>
    <property type="evidence" value="ECO:0007669"/>
    <property type="project" value="InterPro"/>
</dbReference>
<feature type="domain" description="Tn3 transposase DDE" evidence="5">
    <location>
        <begin position="578"/>
        <end position="968"/>
    </location>
</feature>
<evidence type="ECO:0000256" key="4">
    <source>
        <dbReference type="ARBA" id="ARBA00023172"/>
    </source>
</evidence>
<evidence type="ECO:0000313" key="7">
    <source>
        <dbReference type="EMBL" id="SHE40489.1"/>
    </source>
</evidence>
<sequence length="983" mass="115164">MKRNWTLDELIDQFTFLPQELTLLGNKSGETRIGFAVLYKFFQNEARFPYKKTEVPKSVVEFIAKQIDIDPILFDQYQWDNRSATYHRKQIREYFEFRPFEQEELEQLIDWIQEELLSENIDLDWVKEQVLVKLRAIQMEPPTPDRLIRFLRSIIHQFEEKFFESTYSQLSIMSINRMNHLIHLWTETNDDVVSDEEALTFRELISDPGRVGVDTLMQEIQKLRSIQQLEIPLDLFKDVSPKILKKYRQRAISEDIRELRRHPEPIRYTLLSIFLWCRSREIIDNLVELLTQIIHKIGARAEKKVEKEMLQDLKKVNGKHALLFRMAEKALEYPEGIVREVLYPVVNEQTLEDLVKEMKHSGPVFRQKVYTMMRSSYSSHYRKMVPAILKAIEFRSNNDLHQPVIEALELLKKYAGTSYRFYEGTENIPILGVVKNALMDTVLDKEENRINRINYEICVLQTLRDKLRCKEVWIVGADRYRNPEEDLPSDFDTRRQEHYQALKQPLDAEEFVNTLRKRMTKALAQLDSGLSSNSKVKILTKGSGWISLSPLEPQTEPRHLSLIKNEIIKRWPMTSLLDMLKEADLQVGFTNLFKTVGTRETLDRETIQKRLILCLYGLGTNAGLKRLSAGDHGVNYKDLLYIRRKFIHKENLRLAISQVVNAILQHRIQDIWGEGTTSCASDSKKFGAWDQNLMTEWHIRYRGRGVMIYWHVEKNSTCVYSQLKSCSSSEVAAMMDGLLKHMTDMTIEKNYVDTHGQSEIAFAFCHLLNFQLMPRFKGIHKKKLYRPDIGMKDAFSNLTPILTRPIQWELIKQQYDQMVKYATALRLGTAETEAILKRFTKNNSHPTYRALAELGKAIKTIFLCEYLHSEEIRREIQEGLNVVENWNSANSFIFYGKGGEIQTNQLEDQEIAVLSLHLLQNSLVLINTLMIQEVLLENNKQLLQKLEPEDYRALTPLIYSHVNPYGTFQLNMNQRLPLRNITA</sequence>
<dbReference type="STRING" id="112248.SAMN05444392_101349"/>
<organism evidence="7 8">
    <name type="scientific">Seinonella peptonophila</name>
    <dbReference type="NCBI Taxonomy" id="112248"/>
    <lineage>
        <taxon>Bacteria</taxon>
        <taxon>Bacillati</taxon>
        <taxon>Bacillota</taxon>
        <taxon>Bacilli</taxon>
        <taxon>Bacillales</taxon>
        <taxon>Thermoactinomycetaceae</taxon>
        <taxon>Seinonella</taxon>
    </lineage>
</organism>
<accession>A0A1M4T7M4</accession>